<gene>
    <name evidence="1" type="ORF">PQO03_09615</name>
</gene>
<dbReference type="EMBL" id="CP117811">
    <property type="protein sequence ID" value="WDE95970.1"/>
    <property type="molecule type" value="Genomic_DNA"/>
</dbReference>
<organism evidence="1 2">
    <name type="scientific">Lentisphaera profundi</name>
    <dbReference type="NCBI Taxonomy" id="1658616"/>
    <lineage>
        <taxon>Bacteria</taxon>
        <taxon>Pseudomonadati</taxon>
        <taxon>Lentisphaerota</taxon>
        <taxon>Lentisphaeria</taxon>
        <taxon>Lentisphaerales</taxon>
        <taxon>Lentisphaeraceae</taxon>
        <taxon>Lentisphaera</taxon>
    </lineage>
</organism>
<reference evidence="1 2" key="1">
    <citation type="submission" date="2023-02" db="EMBL/GenBank/DDBJ databases">
        <title>Genome sequence of Lentisphaera profundi SAORIC-696.</title>
        <authorList>
            <person name="Kim e."/>
            <person name="Cho J.-C."/>
            <person name="Choi A."/>
            <person name="Kang I."/>
        </authorList>
    </citation>
    <scope>NUCLEOTIDE SEQUENCE [LARGE SCALE GENOMIC DNA]</scope>
    <source>
        <strain evidence="1 2">SAORIC-696</strain>
    </source>
</reference>
<dbReference type="RefSeq" id="WP_274149897.1">
    <property type="nucleotide sequence ID" value="NZ_CP117811.1"/>
</dbReference>
<evidence type="ECO:0000313" key="2">
    <source>
        <dbReference type="Proteomes" id="UP001214250"/>
    </source>
</evidence>
<sequence>MLHLLYECRRHNYSKEGISFFTPDEFSQQLAYMKHPQGKLIKPHVHNAVERNVQFTQETLVIKSGKLRVDFYTQEQDYLESCVLESGDVILLAAGGHGFEVLEELEMIEIKQGPYAGEMDKTRFEGIKSNQVRIKGH</sequence>
<dbReference type="Proteomes" id="UP001214250">
    <property type="component" value="Chromosome 1"/>
</dbReference>
<proteinExistence type="predicted"/>
<accession>A0ABY7VPA2</accession>
<dbReference type="SUPFAM" id="SSF51182">
    <property type="entry name" value="RmlC-like cupins"/>
    <property type="match status" value="1"/>
</dbReference>
<dbReference type="InterPro" id="IPR011051">
    <property type="entry name" value="RmlC_Cupin_sf"/>
</dbReference>
<evidence type="ECO:0000313" key="1">
    <source>
        <dbReference type="EMBL" id="WDE95970.1"/>
    </source>
</evidence>
<protein>
    <recommendedName>
        <fullName evidence="3">Mannose-6-phosphate isomerase type II C-terminal domain-containing protein</fullName>
    </recommendedName>
</protein>
<keyword evidence="2" id="KW-1185">Reference proteome</keyword>
<evidence type="ECO:0008006" key="3">
    <source>
        <dbReference type="Google" id="ProtNLM"/>
    </source>
</evidence>
<name>A0ABY7VPA2_9BACT</name>